<comment type="caution">
    <text evidence="1">The sequence shown here is derived from an EMBL/GenBank/DDBJ whole genome shotgun (WGS) entry which is preliminary data.</text>
</comment>
<dbReference type="AlphaFoldDB" id="A0A1X9TNW9"/>
<evidence type="ECO:0000313" key="2">
    <source>
        <dbReference type="Proteomes" id="UP000460351"/>
    </source>
</evidence>
<reference evidence="1 2" key="1">
    <citation type="journal article" date="2019" name="Microorganisms">
        <title>Characteristics of Carbapenem-Resistant and Colistin-Resistant Escherichia coli Co-Producing NDM-1 and MCR-1 from Pig Farms in China.</title>
        <authorList>
            <person name="Peng Z."/>
            <person name="Li X."/>
            <person name="Hu Z."/>
            <person name="Li Z."/>
            <person name="Lv Y."/>
            <person name="Lei M."/>
            <person name="Wu B."/>
            <person name="Chen H."/>
            <person name="Wang X."/>
        </authorList>
    </citation>
    <scope>NUCLEOTIDE SEQUENCE [LARGE SCALE GENOMIC DNA]</scope>
    <source>
        <strain evidence="1 2">RXD010</strain>
    </source>
</reference>
<organism evidence="1 2">
    <name type="scientific">Escherichia coli</name>
    <dbReference type="NCBI Taxonomy" id="562"/>
    <lineage>
        <taxon>Bacteria</taxon>
        <taxon>Pseudomonadati</taxon>
        <taxon>Pseudomonadota</taxon>
        <taxon>Gammaproteobacteria</taxon>
        <taxon>Enterobacterales</taxon>
        <taxon>Enterobacteriaceae</taxon>
        <taxon>Escherichia</taxon>
    </lineage>
</organism>
<gene>
    <name evidence="1" type="ORF">E4K51_07655</name>
</gene>
<proteinExistence type="predicted"/>
<dbReference type="Proteomes" id="UP000460351">
    <property type="component" value="Unassembled WGS sequence"/>
</dbReference>
<dbReference type="EMBL" id="SQQU01000008">
    <property type="protein sequence ID" value="MQS30056.1"/>
    <property type="molecule type" value="Genomic_DNA"/>
</dbReference>
<protein>
    <submittedName>
        <fullName evidence="1">Uncharacterized protein</fullName>
    </submittedName>
</protein>
<evidence type="ECO:0000313" key="1">
    <source>
        <dbReference type="EMBL" id="MQS30056.1"/>
    </source>
</evidence>
<sequence length="238" mass="25186">MSNQGLSINVDAVWDDDCIIGSSYPQPSIASIATFGSQNFGAIFGEEPTIVGAPVINTYWFTGGVGAGGYDLKVTDNPVKTMMVLLRPKSTTRALGMGNYLGSAVQPQGDTFVFEPAIPQIRGIVGRSSGTATATLATPLDTSKFHLVFLDVNNSMVQLHKMTNSELLSTEQVAVTARAIPVPNKSIYAGYSYITSDFLGAVDIAMTGVWAGGILSQAEKMDMVDLVTQSYEGILSIA</sequence>
<accession>A0A1X9TNW9</accession>
<name>A0A1X9TNW9_ECOLX</name>
<dbReference type="RefSeq" id="WP_042346226.1">
    <property type="nucleotide sequence ID" value="NZ_BNGA01000004.1"/>
</dbReference>